<accession>A0A166AVH9</accession>
<dbReference type="EMBL" id="KV425955">
    <property type="protein sequence ID" value="KZV95559.1"/>
    <property type="molecule type" value="Genomic_DNA"/>
</dbReference>
<proteinExistence type="predicted"/>
<gene>
    <name evidence="1" type="ORF">EXIGLDRAFT_834263</name>
</gene>
<dbReference type="OrthoDB" id="3319207at2759"/>
<evidence type="ECO:0000313" key="2">
    <source>
        <dbReference type="Proteomes" id="UP000077266"/>
    </source>
</evidence>
<dbReference type="CDD" id="cd21037">
    <property type="entry name" value="MLKL_NTD"/>
    <property type="match status" value="1"/>
</dbReference>
<evidence type="ECO:0000313" key="1">
    <source>
        <dbReference type="EMBL" id="KZV95559.1"/>
    </source>
</evidence>
<organism evidence="1 2">
    <name type="scientific">Exidia glandulosa HHB12029</name>
    <dbReference type="NCBI Taxonomy" id="1314781"/>
    <lineage>
        <taxon>Eukaryota</taxon>
        <taxon>Fungi</taxon>
        <taxon>Dikarya</taxon>
        <taxon>Basidiomycota</taxon>
        <taxon>Agaricomycotina</taxon>
        <taxon>Agaricomycetes</taxon>
        <taxon>Auriculariales</taxon>
        <taxon>Exidiaceae</taxon>
        <taxon>Exidia</taxon>
    </lineage>
</organism>
<protein>
    <submittedName>
        <fullName evidence="1">Uncharacterized protein</fullName>
    </submittedName>
</protein>
<name>A0A166AVH9_EXIGL</name>
<dbReference type="InterPro" id="IPR059179">
    <property type="entry name" value="MLKL-like_MCAfunc"/>
</dbReference>
<sequence>MGDTDGPTRRSRPLATASVALKIAREATDAVPIAKQILGVAVHISEFAERIQERRDDMYELIEKAGIYASEINATVGGRVLDAQLHRRLERLLVVFEKIEQLVAKEASDKGRFVRRMRNVFVAPVKAAKLAAELEREIKLFELTAALDSRIAANETARLIEDGALYNGEFRRLRYCDVEVERVLRECRVEGGTLTWARARVHNSVMIVRFLRASDDVPQMGAVDAAWSWYPERIKKISTLSNWHRNVVRMYGWSNGGPETTFVAFRAGTYDFKQYASSHIDNLSDGPRIQKRLDMAYKILDAARHVKHTMGASWAPRSSVPAEIVTVDDIGEPSIGVFEDIDSMEAWNDGAWKTIGCVCRLLVDWAPERWEWQEAVPSSDFDDMILAISRRPGSDTFQRVWAQLRPTSLQVYKGSVTVPTRLSIEPPPMGLETKARAEQYMAELIDAAGPANAFFRYAMVSRIFSVGNAGKDDSEWLCSYHINKHGDFVSIDRLHDVDGFHRVEKFQIIVPPHMARRVRLLLRGEEGGNDRELEFSSVSLGEETESQTRLYSESIWLYPPISKPPNV</sequence>
<reference evidence="1 2" key="1">
    <citation type="journal article" date="2016" name="Mol. Biol. Evol.">
        <title>Comparative Genomics of Early-Diverging Mushroom-Forming Fungi Provides Insights into the Origins of Lignocellulose Decay Capabilities.</title>
        <authorList>
            <person name="Nagy L.G."/>
            <person name="Riley R."/>
            <person name="Tritt A."/>
            <person name="Adam C."/>
            <person name="Daum C."/>
            <person name="Floudas D."/>
            <person name="Sun H."/>
            <person name="Yadav J.S."/>
            <person name="Pangilinan J."/>
            <person name="Larsson K.H."/>
            <person name="Matsuura K."/>
            <person name="Barry K."/>
            <person name="Labutti K."/>
            <person name="Kuo R."/>
            <person name="Ohm R.A."/>
            <person name="Bhattacharya S.S."/>
            <person name="Shirouzu T."/>
            <person name="Yoshinaga Y."/>
            <person name="Martin F.M."/>
            <person name="Grigoriev I.V."/>
            <person name="Hibbett D.S."/>
        </authorList>
    </citation>
    <scope>NUCLEOTIDE SEQUENCE [LARGE SCALE GENOMIC DNA]</scope>
    <source>
        <strain evidence="1 2">HHB12029</strain>
    </source>
</reference>
<keyword evidence="2" id="KW-1185">Reference proteome</keyword>
<dbReference type="InParanoid" id="A0A166AVH9"/>
<dbReference type="AlphaFoldDB" id="A0A166AVH9"/>
<dbReference type="Proteomes" id="UP000077266">
    <property type="component" value="Unassembled WGS sequence"/>
</dbReference>